<comment type="caution">
    <text evidence="4">The sequence shown here is derived from an EMBL/GenBank/DDBJ whole genome shotgun (WGS) entry which is preliminary data.</text>
</comment>
<evidence type="ECO:0000256" key="3">
    <source>
        <dbReference type="SAM" id="Coils"/>
    </source>
</evidence>
<dbReference type="Proteomes" id="UP000054805">
    <property type="component" value="Unassembled WGS sequence"/>
</dbReference>
<proteinExistence type="inferred from homology"/>
<dbReference type="Pfam" id="PF05769">
    <property type="entry name" value="SIKE"/>
    <property type="match status" value="1"/>
</dbReference>
<dbReference type="InterPro" id="IPR008555">
    <property type="entry name" value="SIKE"/>
</dbReference>
<comment type="similarity">
    <text evidence="1">Belongs to the SIKE family.</text>
</comment>
<gene>
    <name evidence="4" type="primary">fgfr1op2</name>
    <name evidence="4" type="ORF">T4B_13905</name>
</gene>
<evidence type="ECO:0000313" key="5">
    <source>
        <dbReference type="Proteomes" id="UP000054805"/>
    </source>
</evidence>
<organism evidence="4 5">
    <name type="scientific">Trichinella pseudospiralis</name>
    <name type="common">Parasitic roundworm</name>
    <dbReference type="NCBI Taxonomy" id="6337"/>
    <lineage>
        <taxon>Eukaryota</taxon>
        <taxon>Metazoa</taxon>
        <taxon>Ecdysozoa</taxon>
        <taxon>Nematoda</taxon>
        <taxon>Enoplea</taxon>
        <taxon>Dorylaimia</taxon>
        <taxon>Trichinellida</taxon>
        <taxon>Trichinellidae</taxon>
        <taxon>Trichinella</taxon>
    </lineage>
</organism>
<keyword evidence="5" id="KW-1185">Reference proteome</keyword>
<feature type="coiled-coil region" evidence="3">
    <location>
        <begin position="86"/>
        <end position="145"/>
    </location>
</feature>
<keyword evidence="2 3" id="KW-0175">Coiled coil</keyword>
<name>A0A0V1JJF9_TRIPS</name>
<protein>
    <submittedName>
        <fullName evidence="4">FGFR1 oncogene partner 2-like protein</fullName>
    </submittedName>
</protein>
<sequence>MILWVFYINIDYIEFIFKYFRNQLGFMDYNQMLNSSRLLATSLQDKENGLNHMIASMRRLYSTVVGLKEYKDCVSELDSASAASNRFALIDNLKQENRQIRFLEEDNRQLLQMLKEHQAALDLIMQRYREQIRELRRNKEAETAIASQIFAARQSRNLRDFEKLVNYLVAFDSCIRDGEKASAADLEELARLRLENSVLRKVIFESTDLKISSEKEK</sequence>
<accession>A0A0V1JJF9</accession>
<reference evidence="4 5" key="1">
    <citation type="submission" date="2015-01" db="EMBL/GenBank/DDBJ databases">
        <title>Evolution of Trichinella species and genotypes.</title>
        <authorList>
            <person name="Korhonen P.K."/>
            <person name="Edoardo P."/>
            <person name="Giuseppe L.R."/>
            <person name="Gasser R.B."/>
        </authorList>
    </citation>
    <scope>NUCLEOTIDE SEQUENCE [LARGE SCALE GENOMIC DNA]</scope>
    <source>
        <strain evidence="4">ISS588</strain>
    </source>
</reference>
<evidence type="ECO:0000313" key="4">
    <source>
        <dbReference type="EMBL" id="KRZ35087.1"/>
    </source>
</evidence>
<dbReference type="PANTHER" id="PTHR12186">
    <property type="entry name" value="SIKE FAMILY MEMBER"/>
    <property type="match status" value="1"/>
</dbReference>
<evidence type="ECO:0000256" key="1">
    <source>
        <dbReference type="ARBA" id="ARBA00005537"/>
    </source>
</evidence>
<dbReference type="AlphaFoldDB" id="A0A0V1JJF9"/>
<evidence type="ECO:0000256" key="2">
    <source>
        <dbReference type="ARBA" id="ARBA00023054"/>
    </source>
</evidence>
<dbReference type="EMBL" id="JYDS01000001">
    <property type="protein sequence ID" value="KRZ35087.1"/>
    <property type="molecule type" value="Genomic_DNA"/>
</dbReference>
<dbReference type="PANTHER" id="PTHR12186:SF2">
    <property type="entry name" value="FGFR1 ONCOGENE PARTNER 2 HOMOLOG"/>
    <property type="match status" value="1"/>
</dbReference>